<dbReference type="AlphaFoldDB" id="A0A1H9Y138"/>
<keyword evidence="3" id="KW-1185">Reference proteome</keyword>
<evidence type="ECO:0000259" key="1">
    <source>
        <dbReference type="SMART" id="SM01022"/>
    </source>
</evidence>
<feature type="domain" description="ASCH" evidence="1">
    <location>
        <begin position="5"/>
        <end position="114"/>
    </location>
</feature>
<dbReference type="OrthoDB" id="9790388at2"/>
<dbReference type="Gene3D" id="2.30.130.30">
    <property type="entry name" value="Hypothetical protein"/>
    <property type="match status" value="1"/>
</dbReference>
<dbReference type="InterPro" id="IPR016645">
    <property type="entry name" value="UCP016134"/>
</dbReference>
<proteinExistence type="predicted"/>
<dbReference type="SMART" id="SM01022">
    <property type="entry name" value="ASCH"/>
    <property type="match status" value="1"/>
</dbReference>
<dbReference type="Pfam" id="PF04266">
    <property type="entry name" value="ASCH"/>
    <property type="match status" value="1"/>
</dbReference>
<dbReference type="CDD" id="cd06555">
    <property type="entry name" value="ASCH_PF0470_like"/>
    <property type="match status" value="1"/>
</dbReference>
<dbReference type="RefSeq" id="WP_090865716.1">
    <property type="nucleotide sequence ID" value="NZ_FOHE01000001.1"/>
</dbReference>
<sequence>MEHNMGLYEIPFNSIKSGRKKVEVRLNDGKRRKISVGDTINFTKIPDRDETLTVEVIELREFPTFKEMYETIPASDFDAVGSSIEEMVEQTYRIYTPEKEKEWGTLAITIQLLDSGLIK</sequence>
<reference evidence="2 3" key="1">
    <citation type="submission" date="2016-10" db="EMBL/GenBank/DDBJ databases">
        <authorList>
            <person name="de Groot N.N."/>
        </authorList>
    </citation>
    <scope>NUCLEOTIDE SEQUENCE [LARGE SCALE GENOMIC DNA]</scope>
    <source>
        <strain evidence="2 3">IBRC-M 10780</strain>
    </source>
</reference>
<organism evidence="2 3">
    <name type="scientific">Oceanobacillus limi</name>
    <dbReference type="NCBI Taxonomy" id="930131"/>
    <lineage>
        <taxon>Bacteria</taxon>
        <taxon>Bacillati</taxon>
        <taxon>Bacillota</taxon>
        <taxon>Bacilli</taxon>
        <taxon>Bacillales</taxon>
        <taxon>Bacillaceae</taxon>
        <taxon>Oceanobacillus</taxon>
    </lineage>
</organism>
<dbReference type="EMBL" id="FOHE01000001">
    <property type="protein sequence ID" value="SES62466.1"/>
    <property type="molecule type" value="Genomic_DNA"/>
</dbReference>
<dbReference type="STRING" id="930131.SAMN05216389_101112"/>
<gene>
    <name evidence="2" type="ORF">SAMN05216389_101112</name>
</gene>
<protein>
    <submittedName>
        <fullName evidence="2">ASC-1 homology (ASCH) domain-containing protein</fullName>
    </submittedName>
</protein>
<dbReference type="InterPro" id="IPR007374">
    <property type="entry name" value="ASCH_domain"/>
</dbReference>
<dbReference type="SUPFAM" id="SSF88697">
    <property type="entry name" value="PUA domain-like"/>
    <property type="match status" value="1"/>
</dbReference>
<accession>A0A1H9Y138</accession>
<dbReference type="InterPro" id="IPR015947">
    <property type="entry name" value="PUA-like_sf"/>
</dbReference>
<evidence type="ECO:0000313" key="2">
    <source>
        <dbReference type="EMBL" id="SES62466.1"/>
    </source>
</evidence>
<dbReference type="PIRSF" id="PIRSF016134">
    <property type="entry name" value="UCP016134"/>
    <property type="match status" value="1"/>
</dbReference>
<name>A0A1H9Y138_9BACI</name>
<evidence type="ECO:0000313" key="3">
    <source>
        <dbReference type="Proteomes" id="UP000198618"/>
    </source>
</evidence>
<dbReference type="Proteomes" id="UP000198618">
    <property type="component" value="Unassembled WGS sequence"/>
</dbReference>